<keyword evidence="1" id="KW-1133">Transmembrane helix</keyword>
<name>A0A917NDK8_9GAMM</name>
<reference evidence="2" key="2">
    <citation type="submission" date="2020-09" db="EMBL/GenBank/DDBJ databases">
        <authorList>
            <person name="Sun Q."/>
            <person name="Ohkuma M."/>
        </authorList>
    </citation>
    <scope>NUCLEOTIDE SEQUENCE</scope>
    <source>
        <strain evidence="2">JCM 30804</strain>
    </source>
</reference>
<evidence type="ECO:0000256" key="1">
    <source>
        <dbReference type="SAM" id="Phobius"/>
    </source>
</evidence>
<reference evidence="2" key="1">
    <citation type="journal article" date="2014" name="Int. J. Syst. Evol. Microbiol.">
        <title>Complete genome sequence of Corynebacterium casei LMG S-19264T (=DSM 44701T), isolated from a smear-ripened cheese.</title>
        <authorList>
            <consortium name="US DOE Joint Genome Institute (JGI-PGF)"/>
            <person name="Walter F."/>
            <person name="Albersmeier A."/>
            <person name="Kalinowski J."/>
            <person name="Ruckert C."/>
        </authorList>
    </citation>
    <scope>NUCLEOTIDE SEQUENCE</scope>
    <source>
        <strain evidence="2">JCM 30804</strain>
    </source>
</reference>
<gene>
    <name evidence="2" type="ORF">GCM10009332_25880</name>
</gene>
<dbReference type="EMBL" id="BMPZ01000008">
    <property type="protein sequence ID" value="GGI87462.1"/>
    <property type="molecule type" value="Genomic_DNA"/>
</dbReference>
<organism evidence="2 3">
    <name type="scientific">Shewanella gelidii</name>
    <dbReference type="NCBI Taxonomy" id="1642821"/>
    <lineage>
        <taxon>Bacteria</taxon>
        <taxon>Pseudomonadati</taxon>
        <taxon>Pseudomonadota</taxon>
        <taxon>Gammaproteobacteria</taxon>
        <taxon>Alteromonadales</taxon>
        <taxon>Shewanellaceae</taxon>
        <taxon>Shewanella</taxon>
    </lineage>
</organism>
<protein>
    <submittedName>
        <fullName evidence="2">Periplasmic protein</fullName>
    </submittedName>
</protein>
<evidence type="ECO:0000313" key="2">
    <source>
        <dbReference type="EMBL" id="GGI87462.1"/>
    </source>
</evidence>
<accession>A0A917NDK8</accession>
<keyword evidence="1" id="KW-0812">Transmembrane</keyword>
<keyword evidence="1" id="KW-0472">Membrane</keyword>
<dbReference type="RefSeq" id="WP_188921602.1">
    <property type="nucleotide sequence ID" value="NZ_BMPZ01000008.1"/>
</dbReference>
<evidence type="ECO:0000313" key="3">
    <source>
        <dbReference type="Proteomes" id="UP000613743"/>
    </source>
</evidence>
<feature type="transmembrane region" description="Helical" evidence="1">
    <location>
        <begin position="6"/>
        <end position="24"/>
    </location>
</feature>
<proteinExistence type="predicted"/>
<sequence length="101" mass="11317">MKPAMPFIVAIIIFTGFGTALYGISQSEQTKTAEVWSAFIYNKGFNSGRYQKEDGFQSFKQCKAYAESAESNPNGANWECGLNCGFDSRRQGFQCDTMMHK</sequence>
<comment type="caution">
    <text evidence="2">The sequence shown here is derived from an EMBL/GenBank/DDBJ whole genome shotgun (WGS) entry which is preliminary data.</text>
</comment>
<keyword evidence="3" id="KW-1185">Reference proteome</keyword>
<dbReference type="AlphaFoldDB" id="A0A917NDK8"/>
<dbReference type="Proteomes" id="UP000613743">
    <property type="component" value="Unassembled WGS sequence"/>
</dbReference>